<dbReference type="AlphaFoldDB" id="A0A1F8EVB5"/>
<feature type="transmembrane region" description="Helical" evidence="1">
    <location>
        <begin position="55"/>
        <end position="75"/>
    </location>
</feature>
<evidence type="ECO:0000256" key="1">
    <source>
        <dbReference type="SAM" id="Phobius"/>
    </source>
</evidence>
<name>A0A1F8EVB5_9BACT</name>
<gene>
    <name evidence="2" type="ORF">A2746_01815</name>
</gene>
<feature type="transmembrane region" description="Helical" evidence="1">
    <location>
        <begin position="21"/>
        <end position="40"/>
    </location>
</feature>
<keyword evidence="1" id="KW-0472">Membrane</keyword>
<keyword evidence="1" id="KW-1133">Transmembrane helix</keyword>
<evidence type="ECO:0000313" key="2">
    <source>
        <dbReference type="EMBL" id="OGN04448.1"/>
    </source>
</evidence>
<evidence type="ECO:0000313" key="3">
    <source>
        <dbReference type="Proteomes" id="UP000177419"/>
    </source>
</evidence>
<protein>
    <recommendedName>
        <fullName evidence="4">Lipopolysaccharide assembly protein A domain-containing protein</fullName>
    </recommendedName>
</protein>
<reference evidence="2 3" key="1">
    <citation type="journal article" date="2016" name="Nat. Commun.">
        <title>Thousands of microbial genomes shed light on interconnected biogeochemical processes in an aquifer system.</title>
        <authorList>
            <person name="Anantharaman K."/>
            <person name="Brown C.T."/>
            <person name="Hug L.A."/>
            <person name="Sharon I."/>
            <person name="Castelle C.J."/>
            <person name="Probst A.J."/>
            <person name="Thomas B.C."/>
            <person name="Singh A."/>
            <person name="Wilkins M.J."/>
            <person name="Karaoz U."/>
            <person name="Brodie E.L."/>
            <person name="Williams K.H."/>
            <person name="Hubbard S.S."/>
            <person name="Banfield J.F."/>
        </authorList>
    </citation>
    <scope>NUCLEOTIDE SEQUENCE [LARGE SCALE GENOMIC DNA]</scope>
</reference>
<dbReference type="Proteomes" id="UP000177419">
    <property type="component" value="Unassembled WGS sequence"/>
</dbReference>
<organism evidence="2 3">
    <name type="scientific">Candidatus Yanofskybacteria bacterium RIFCSPHIGHO2_01_FULL_44_22</name>
    <dbReference type="NCBI Taxonomy" id="1802669"/>
    <lineage>
        <taxon>Bacteria</taxon>
        <taxon>Candidatus Yanofskyibacteriota</taxon>
    </lineage>
</organism>
<evidence type="ECO:0008006" key="4">
    <source>
        <dbReference type="Google" id="ProtNLM"/>
    </source>
</evidence>
<proteinExistence type="predicted"/>
<sequence length="128" mass="14722">MRHIIKFFDKLEDKIRHKLSQYAVIYAVIVGFSVILLWRGVEGLADKFSFLTPEVSILISVAVLLLTGTLISFFIGNETIISGLKSERRIDQKTEEDLKAEETKINHLHSVVEEIRRDIAEIKKKLEQ</sequence>
<comment type="caution">
    <text evidence="2">The sequence shown here is derived from an EMBL/GenBank/DDBJ whole genome shotgun (WGS) entry which is preliminary data.</text>
</comment>
<accession>A0A1F8EVB5</accession>
<keyword evidence="1" id="KW-0812">Transmembrane</keyword>
<dbReference type="EMBL" id="MGJJ01000024">
    <property type="protein sequence ID" value="OGN04448.1"/>
    <property type="molecule type" value="Genomic_DNA"/>
</dbReference>